<keyword evidence="5" id="KW-0813">Transport</keyword>
<dbReference type="PANTHER" id="PTHR42930:SF3">
    <property type="entry name" value="PHOSPHATE-SPECIFIC TRANSPORT SYSTEM ACCESSORY PROTEIN PHOU"/>
    <property type="match status" value="1"/>
</dbReference>
<comment type="similarity">
    <text evidence="3">Belongs to the UPF0111 family.</text>
</comment>
<organism evidence="11">
    <name type="scientific">Thermodesulfatator atlanticus</name>
    <dbReference type="NCBI Taxonomy" id="501497"/>
    <lineage>
        <taxon>Bacteria</taxon>
        <taxon>Pseudomonadati</taxon>
        <taxon>Thermodesulfobacteriota</taxon>
        <taxon>Thermodesulfobacteria</taxon>
        <taxon>Thermodesulfobacteriales</taxon>
        <taxon>Thermodesulfatatoraceae</taxon>
        <taxon>Thermodesulfatator</taxon>
    </lineage>
</organism>
<dbReference type="InterPro" id="IPR026022">
    <property type="entry name" value="PhoU_dom"/>
</dbReference>
<name>A0A7V5P1V6_9BACT</name>
<dbReference type="Pfam" id="PF01865">
    <property type="entry name" value="PhoU_div"/>
    <property type="match status" value="1"/>
</dbReference>
<dbReference type="EMBL" id="DROK01000279">
    <property type="protein sequence ID" value="HHI98077.1"/>
    <property type="molecule type" value="Genomic_DNA"/>
</dbReference>
<evidence type="ECO:0000256" key="1">
    <source>
        <dbReference type="ARBA" id="ARBA00004496"/>
    </source>
</evidence>
<dbReference type="InterPro" id="IPR038078">
    <property type="entry name" value="PhoU-like_sf"/>
</dbReference>
<dbReference type="FunFam" id="1.20.58.220:FF:000004">
    <property type="entry name" value="Phosphate-specific transport system accessory protein PhoU"/>
    <property type="match status" value="1"/>
</dbReference>
<feature type="domain" description="PhoU" evidence="10">
    <location>
        <begin position="120"/>
        <end position="204"/>
    </location>
</feature>
<evidence type="ECO:0000256" key="9">
    <source>
        <dbReference type="ARBA" id="ARBA00069911"/>
    </source>
</evidence>
<reference evidence="11" key="1">
    <citation type="journal article" date="2020" name="mSystems">
        <title>Genome- and Community-Level Interaction Insights into Carbon Utilization and Element Cycling Functions of Hydrothermarchaeota in Hydrothermal Sediment.</title>
        <authorList>
            <person name="Zhou Z."/>
            <person name="Liu Y."/>
            <person name="Xu W."/>
            <person name="Pan J."/>
            <person name="Luo Z.H."/>
            <person name="Li M."/>
        </authorList>
    </citation>
    <scope>NUCLEOTIDE SEQUENCE [LARGE SCALE GENOMIC DNA]</scope>
    <source>
        <strain evidence="11">HyVt-533</strain>
    </source>
</reference>
<evidence type="ECO:0000256" key="5">
    <source>
        <dbReference type="ARBA" id="ARBA00022448"/>
    </source>
</evidence>
<keyword evidence="6" id="KW-0963">Cytoplasm</keyword>
<dbReference type="AlphaFoldDB" id="A0A7V5P1V6"/>
<dbReference type="SUPFAM" id="SSF109755">
    <property type="entry name" value="PhoU-like"/>
    <property type="match status" value="1"/>
</dbReference>
<dbReference type="GO" id="GO:0030643">
    <property type="term" value="P:intracellular phosphate ion homeostasis"/>
    <property type="evidence" value="ECO:0007669"/>
    <property type="project" value="InterPro"/>
</dbReference>
<comment type="subunit">
    <text evidence="4">Homodimer.</text>
</comment>
<sequence length="452" mass="52049">MNVLLQKDLQEIKRYLLEMCRLVTESVRTAVKAFEDRDKELAELVIKQDEKIDTIENEILLFCLKTLALHHPLASDLRFITSAMSMIRDLERLGDQAVNIAERVQDLAQVHFFTCPVDLADMAREALAMLDGAIDAFVTHDTDKACEICLRDEKVDNYKKIVIEKIIQCLEKNPQNIRVGVDYIIVAQNLERVADLATNIAEEVIYLVEGRIVRHQDFCEERLREEKEEIPVEPPKRPPKRELFECLENHARHVLACTELLPSALEAYFEGDYERCQQISDEIVRIEREADRIKQNIRGHLPPGIIMPVDKFELFLYLKEQDAVADAAEDILKWLTFRQVHPKEEIAEQMLALARHNAETSQFLIPLIEKARAYLSTANEKAREEAKKVVRTIRTREHESDVVATELKRNIFASELDALSVYYLLKLTEFICDISGHSENAADLMRAMIAKG</sequence>
<comment type="caution">
    <text evidence="11">The sequence shown here is derived from an EMBL/GenBank/DDBJ whole genome shotgun (WGS) entry which is preliminary data.</text>
</comment>
<comment type="function">
    <text evidence="8">Plays a role in the regulation of phosphate uptake.</text>
</comment>
<protein>
    <recommendedName>
        <fullName evidence="9">Phosphate-specific transport system accessory protein PhoU homolog</fullName>
    </recommendedName>
</protein>
<evidence type="ECO:0000256" key="4">
    <source>
        <dbReference type="ARBA" id="ARBA00011738"/>
    </source>
</evidence>
<evidence type="ECO:0000259" key="10">
    <source>
        <dbReference type="Pfam" id="PF01895"/>
    </source>
</evidence>
<gene>
    <name evidence="11" type="primary">phoU</name>
    <name evidence="11" type="ORF">ENJ96_09550</name>
</gene>
<evidence type="ECO:0000313" key="11">
    <source>
        <dbReference type="EMBL" id="HHI98077.1"/>
    </source>
</evidence>
<proteinExistence type="inferred from homology"/>
<dbReference type="Gene3D" id="1.20.58.220">
    <property type="entry name" value="Phosphate transport system protein phou homolog 2, domain 2"/>
    <property type="match status" value="2"/>
</dbReference>
<dbReference type="Proteomes" id="UP000886101">
    <property type="component" value="Unassembled WGS sequence"/>
</dbReference>
<dbReference type="InterPro" id="IPR028366">
    <property type="entry name" value="PhoU"/>
</dbReference>
<dbReference type="InterPro" id="IPR018445">
    <property type="entry name" value="Put_Phosphate_transp_reg"/>
</dbReference>
<evidence type="ECO:0000256" key="8">
    <source>
        <dbReference type="ARBA" id="ARBA00056181"/>
    </source>
</evidence>
<dbReference type="GO" id="GO:0006817">
    <property type="term" value="P:phosphate ion transport"/>
    <property type="evidence" value="ECO:0007669"/>
    <property type="project" value="UniProtKB-KW"/>
</dbReference>
<dbReference type="Pfam" id="PF01895">
    <property type="entry name" value="PhoU"/>
    <property type="match status" value="2"/>
</dbReference>
<dbReference type="NCBIfam" id="TIGR02135">
    <property type="entry name" value="phoU_full"/>
    <property type="match status" value="1"/>
</dbReference>
<evidence type="ECO:0000256" key="2">
    <source>
        <dbReference type="ARBA" id="ARBA00008107"/>
    </source>
</evidence>
<evidence type="ECO:0000256" key="6">
    <source>
        <dbReference type="ARBA" id="ARBA00022490"/>
    </source>
</evidence>
<comment type="similarity">
    <text evidence="2">Belongs to the PhoU family.</text>
</comment>
<dbReference type="PANTHER" id="PTHR42930">
    <property type="entry name" value="PHOSPHATE-SPECIFIC TRANSPORT SYSTEM ACCESSORY PROTEIN PHOU"/>
    <property type="match status" value="1"/>
</dbReference>
<comment type="subcellular location">
    <subcellularLocation>
        <location evidence="1">Cytoplasm</location>
    </subcellularLocation>
</comment>
<feature type="domain" description="PhoU" evidence="10">
    <location>
        <begin position="16"/>
        <end position="104"/>
    </location>
</feature>
<accession>A0A7V5P1V6</accession>
<dbReference type="GO" id="GO:0005737">
    <property type="term" value="C:cytoplasm"/>
    <property type="evidence" value="ECO:0007669"/>
    <property type="project" value="UniProtKB-SubCell"/>
</dbReference>
<keyword evidence="7" id="KW-0592">Phosphate transport</keyword>
<evidence type="ECO:0000256" key="3">
    <source>
        <dbReference type="ARBA" id="ARBA00008591"/>
    </source>
</evidence>
<dbReference type="GO" id="GO:0045936">
    <property type="term" value="P:negative regulation of phosphate metabolic process"/>
    <property type="evidence" value="ECO:0007669"/>
    <property type="project" value="InterPro"/>
</dbReference>
<evidence type="ECO:0000256" key="7">
    <source>
        <dbReference type="ARBA" id="ARBA00022592"/>
    </source>
</evidence>